<keyword evidence="8" id="KW-0677">Repeat</keyword>
<dbReference type="GO" id="GO:0008270">
    <property type="term" value="F:zinc ion binding"/>
    <property type="evidence" value="ECO:0007669"/>
    <property type="project" value="UniProtKB-KW"/>
</dbReference>
<organism evidence="15 16">
    <name type="scientific">Papaver nudicaule</name>
    <name type="common">Iceland poppy</name>
    <dbReference type="NCBI Taxonomy" id="74823"/>
    <lineage>
        <taxon>Eukaryota</taxon>
        <taxon>Viridiplantae</taxon>
        <taxon>Streptophyta</taxon>
        <taxon>Embryophyta</taxon>
        <taxon>Tracheophyta</taxon>
        <taxon>Spermatophyta</taxon>
        <taxon>Magnoliopsida</taxon>
        <taxon>Ranunculales</taxon>
        <taxon>Papaveraceae</taxon>
        <taxon>Papaveroideae</taxon>
        <taxon>Papaver</taxon>
    </lineage>
</organism>
<protein>
    <recommendedName>
        <fullName evidence="5">RBR-type E3 ubiquitin transferase</fullName>
        <ecNumber evidence="5">2.3.2.31</ecNumber>
    </recommendedName>
</protein>
<evidence type="ECO:0000256" key="7">
    <source>
        <dbReference type="ARBA" id="ARBA00022723"/>
    </source>
</evidence>
<dbReference type="CDD" id="cd20336">
    <property type="entry name" value="Rcat_RBR"/>
    <property type="match status" value="1"/>
</dbReference>
<dbReference type="InterPro" id="IPR001841">
    <property type="entry name" value="Znf_RING"/>
</dbReference>
<evidence type="ECO:0000259" key="14">
    <source>
        <dbReference type="PROSITE" id="PS51873"/>
    </source>
</evidence>
<dbReference type="Pfam" id="PF22191">
    <property type="entry name" value="IBR_1"/>
    <property type="match status" value="1"/>
</dbReference>
<dbReference type="InterPro" id="IPR002867">
    <property type="entry name" value="IBR_dom"/>
</dbReference>
<dbReference type="SMART" id="SM00184">
    <property type="entry name" value="RING"/>
    <property type="match status" value="3"/>
</dbReference>
<gene>
    <name evidence="15" type="ORF">MKW94_014090</name>
</gene>
<dbReference type="CDD" id="cd20341">
    <property type="entry name" value="BRcat_RBR_RNF14"/>
    <property type="match status" value="1"/>
</dbReference>
<dbReference type="AlphaFoldDB" id="A0AA41V0Z7"/>
<dbReference type="EMBL" id="JAJJMA010069985">
    <property type="protein sequence ID" value="MCL7027602.1"/>
    <property type="molecule type" value="Genomic_DNA"/>
</dbReference>
<keyword evidence="10" id="KW-0833">Ubl conjugation pathway</keyword>
<dbReference type="Pfam" id="PF01485">
    <property type="entry name" value="IBR"/>
    <property type="match status" value="1"/>
</dbReference>
<evidence type="ECO:0000256" key="10">
    <source>
        <dbReference type="ARBA" id="ARBA00022786"/>
    </source>
</evidence>
<dbReference type="InterPro" id="IPR044066">
    <property type="entry name" value="TRIAD_supradom"/>
</dbReference>
<sequence>MLDTIWTGQSGQEIIYPWVDWLQNSSLSYLNVDDRIPLASSEKAGNARDRRAFSESVSPDVDIPYILNYNAGKCNEKFCQNLHECSICLSEYPGTKFVRLPCSHFFCRNCMDTYSTMYAKESLEIPCPQMKCREPVPPGLVRSLLGDENFDKWELQMFYKTLDSMSDLVYCPRCDMACLEAEDHLAQCPQCFFTFCGLCGDRFHVEVQCMTSEEKLKFLQQQRKELDMINKLLNVEEIKRTTKQCPKCSMAITRTSGCNHMHCTRCQQDFCYKCGKAYVKGKKLCCAYFDFNHETDSEALERRHEVLLQQQGQKPNKMQADDPTSSRVHSCPLCSQMNAKVEDNNHIFCWACQKQYCYLCRNIVEQSSQHYGPKGCKQYSAG</sequence>
<evidence type="ECO:0000256" key="11">
    <source>
        <dbReference type="ARBA" id="ARBA00022833"/>
    </source>
</evidence>
<evidence type="ECO:0000256" key="12">
    <source>
        <dbReference type="PROSITE-ProRule" id="PRU00175"/>
    </source>
</evidence>
<keyword evidence="9 12" id="KW-0863">Zinc-finger</keyword>
<accession>A0AA41V0Z7</accession>
<dbReference type="PROSITE" id="PS50089">
    <property type="entry name" value="ZF_RING_2"/>
    <property type="match status" value="1"/>
</dbReference>
<dbReference type="FunFam" id="3.30.40.10:FF:000137">
    <property type="entry name" value="RanBP-type and C3HC4-type zinc finger-containing protein 1"/>
    <property type="match status" value="1"/>
</dbReference>
<comment type="similarity">
    <text evidence="4">Belongs to the RBR family. Ariadne subfamily.</text>
</comment>
<dbReference type="InterPro" id="IPR027370">
    <property type="entry name" value="Znf-RING_euk"/>
</dbReference>
<proteinExistence type="inferred from homology"/>
<evidence type="ECO:0000256" key="9">
    <source>
        <dbReference type="ARBA" id="ARBA00022771"/>
    </source>
</evidence>
<evidence type="ECO:0000256" key="2">
    <source>
        <dbReference type="ARBA" id="ARBA00001947"/>
    </source>
</evidence>
<evidence type="ECO:0000256" key="5">
    <source>
        <dbReference type="ARBA" id="ARBA00012251"/>
    </source>
</evidence>
<comment type="function">
    <text evidence="3">Might act as an E3 ubiquitin-protein ligase, or as part of E3 complex, which accepts ubiquitin from specific E2 ubiquitin-conjugating enzymes and then transfers it to substrates.</text>
</comment>
<dbReference type="Gene3D" id="1.20.120.1750">
    <property type="match status" value="1"/>
</dbReference>
<evidence type="ECO:0000313" key="16">
    <source>
        <dbReference type="Proteomes" id="UP001177140"/>
    </source>
</evidence>
<dbReference type="Proteomes" id="UP001177140">
    <property type="component" value="Unassembled WGS sequence"/>
</dbReference>
<dbReference type="PROSITE" id="PS51873">
    <property type="entry name" value="TRIAD"/>
    <property type="match status" value="1"/>
</dbReference>
<evidence type="ECO:0000256" key="3">
    <source>
        <dbReference type="ARBA" id="ARBA00003976"/>
    </source>
</evidence>
<comment type="cofactor">
    <cofactor evidence="2">
        <name>Zn(2+)</name>
        <dbReference type="ChEBI" id="CHEBI:29105"/>
    </cofactor>
</comment>
<dbReference type="GO" id="GO:0016567">
    <property type="term" value="P:protein ubiquitination"/>
    <property type="evidence" value="ECO:0007669"/>
    <property type="project" value="InterPro"/>
</dbReference>
<evidence type="ECO:0000313" key="15">
    <source>
        <dbReference type="EMBL" id="MCL7027602.1"/>
    </source>
</evidence>
<dbReference type="PANTHER" id="PTHR11685">
    <property type="entry name" value="RBR FAMILY RING FINGER AND IBR DOMAIN-CONTAINING"/>
    <property type="match status" value="1"/>
</dbReference>
<name>A0AA41V0Z7_PAPNU</name>
<feature type="domain" description="RING-type" evidence="13">
    <location>
        <begin position="85"/>
        <end position="131"/>
    </location>
</feature>
<keyword evidence="7" id="KW-0479">Metal-binding</keyword>
<feature type="domain" description="RING-type" evidence="14">
    <location>
        <begin position="81"/>
        <end position="290"/>
    </location>
</feature>
<dbReference type="EC" id="2.3.2.31" evidence="5"/>
<dbReference type="InterPro" id="IPR017907">
    <property type="entry name" value="Znf_RING_CS"/>
</dbReference>
<comment type="catalytic activity">
    <reaction evidence="1">
        <text>[E2 ubiquitin-conjugating enzyme]-S-ubiquitinyl-L-cysteine + [acceptor protein]-L-lysine = [E2 ubiquitin-conjugating enzyme]-L-cysteine + [acceptor protein]-N(6)-ubiquitinyl-L-lysine.</text>
        <dbReference type="EC" id="2.3.2.31"/>
    </reaction>
</comment>
<evidence type="ECO:0000259" key="13">
    <source>
        <dbReference type="PROSITE" id="PS50089"/>
    </source>
</evidence>
<keyword evidence="16" id="KW-1185">Reference proteome</keyword>
<evidence type="ECO:0000256" key="4">
    <source>
        <dbReference type="ARBA" id="ARBA00005884"/>
    </source>
</evidence>
<comment type="caution">
    <text evidence="15">The sequence shown here is derived from an EMBL/GenBank/DDBJ whole genome shotgun (WGS) entry which is preliminary data.</text>
</comment>
<dbReference type="Gene3D" id="3.30.40.10">
    <property type="entry name" value="Zinc/RING finger domain, C3HC4 (zinc finger)"/>
    <property type="match status" value="1"/>
</dbReference>
<evidence type="ECO:0000256" key="8">
    <source>
        <dbReference type="ARBA" id="ARBA00022737"/>
    </source>
</evidence>
<dbReference type="PROSITE" id="PS00518">
    <property type="entry name" value="ZF_RING_1"/>
    <property type="match status" value="1"/>
</dbReference>
<dbReference type="SMART" id="SM00647">
    <property type="entry name" value="IBR"/>
    <property type="match status" value="2"/>
</dbReference>
<dbReference type="InterPro" id="IPR013083">
    <property type="entry name" value="Znf_RING/FYVE/PHD"/>
</dbReference>
<dbReference type="Pfam" id="PF13445">
    <property type="entry name" value="zf-RING_UBOX"/>
    <property type="match status" value="1"/>
</dbReference>
<keyword evidence="11" id="KW-0862">Zinc</keyword>
<dbReference type="GO" id="GO:0061630">
    <property type="term" value="F:ubiquitin protein ligase activity"/>
    <property type="evidence" value="ECO:0007669"/>
    <property type="project" value="UniProtKB-EC"/>
</dbReference>
<keyword evidence="6" id="KW-0808">Transferase</keyword>
<reference evidence="15" key="1">
    <citation type="submission" date="2022-03" db="EMBL/GenBank/DDBJ databases">
        <title>A functionally conserved STORR gene fusion in Papaver species that diverged 16.8 million years ago.</title>
        <authorList>
            <person name="Catania T."/>
        </authorList>
    </citation>
    <scope>NUCLEOTIDE SEQUENCE</scope>
    <source>
        <strain evidence="15">S-191538</strain>
    </source>
</reference>
<dbReference type="InterPro" id="IPR031127">
    <property type="entry name" value="E3_UB_ligase_RBR"/>
</dbReference>
<evidence type="ECO:0000256" key="1">
    <source>
        <dbReference type="ARBA" id="ARBA00001798"/>
    </source>
</evidence>
<evidence type="ECO:0000256" key="6">
    <source>
        <dbReference type="ARBA" id="ARBA00022679"/>
    </source>
</evidence>
<dbReference type="SUPFAM" id="SSF57850">
    <property type="entry name" value="RING/U-box"/>
    <property type="match status" value="4"/>
</dbReference>